<gene>
    <name evidence="1" type="ORF">UFOPK3775_00341</name>
</gene>
<evidence type="ECO:0000313" key="1">
    <source>
        <dbReference type="EMBL" id="CAB4333140.1"/>
    </source>
</evidence>
<organism evidence="1">
    <name type="scientific">freshwater metagenome</name>
    <dbReference type="NCBI Taxonomy" id="449393"/>
    <lineage>
        <taxon>unclassified sequences</taxon>
        <taxon>metagenomes</taxon>
        <taxon>ecological metagenomes</taxon>
    </lineage>
</organism>
<proteinExistence type="predicted"/>
<dbReference type="EMBL" id="CAESAK010000029">
    <property type="protein sequence ID" value="CAB4333140.1"/>
    <property type="molecule type" value="Genomic_DNA"/>
</dbReference>
<sequence length="144" mass="15353">MRKSLPIAIALLLIASQSYSFAEPPPPGLEISDRVVIEACILTSEKPHLSTHVRGTMNVTGRTVCKGISAGRNLQVSVTLVRNDGGNTPPVTKSSRGSGTVIVNIAMPCIWHRGDAKVKYTITTVHKMSNGKSGKTTNKADLQC</sequence>
<name>A0A6J5YYW3_9ZZZZ</name>
<accession>A0A6J5YYW3</accession>
<dbReference type="AlphaFoldDB" id="A0A6J5YYW3"/>
<reference evidence="1" key="1">
    <citation type="submission" date="2020-05" db="EMBL/GenBank/DDBJ databases">
        <authorList>
            <person name="Chiriac C."/>
            <person name="Salcher M."/>
            <person name="Ghai R."/>
            <person name="Kavagutti S V."/>
        </authorList>
    </citation>
    <scope>NUCLEOTIDE SEQUENCE</scope>
</reference>
<protein>
    <submittedName>
        <fullName evidence="1">Unannotated protein</fullName>
    </submittedName>
</protein>